<feature type="region of interest" description="Disordered" evidence="1">
    <location>
        <begin position="257"/>
        <end position="386"/>
    </location>
</feature>
<dbReference type="OrthoDB" id="62853at2759"/>
<reference evidence="2 3" key="2">
    <citation type="submission" date="2018-11" db="EMBL/GenBank/DDBJ databases">
        <authorList>
            <consortium name="Pathogen Informatics"/>
        </authorList>
    </citation>
    <scope>NUCLEOTIDE SEQUENCE [LARGE SCALE GENOMIC DNA]</scope>
    <source>
        <strain evidence="2 3">Egypt</strain>
    </source>
</reference>
<gene>
    <name evidence="2" type="ORF">ECPE_LOCUS16140</name>
</gene>
<organism evidence="4">
    <name type="scientific">Echinostoma caproni</name>
    <dbReference type="NCBI Taxonomy" id="27848"/>
    <lineage>
        <taxon>Eukaryota</taxon>
        <taxon>Metazoa</taxon>
        <taxon>Spiralia</taxon>
        <taxon>Lophotrochozoa</taxon>
        <taxon>Platyhelminthes</taxon>
        <taxon>Trematoda</taxon>
        <taxon>Digenea</taxon>
        <taxon>Plagiorchiida</taxon>
        <taxon>Echinostomata</taxon>
        <taxon>Echinostomatoidea</taxon>
        <taxon>Echinostomatidae</taxon>
        <taxon>Echinostoma</taxon>
    </lineage>
</organism>
<feature type="compositionally biased region" description="Low complexity" evidence="1">
    <location>
        <begin position="40"/>
        <end position="57"/>
    </location>
</feature>
<evidence type="ECO:0000256" key="1">
    <source>
        <dbReference type="SAM" id="MobiDB-lite"/>
    </source>
</evidence>
<name>A0A183BAA5_9TREM</name>
<feature type="compositionally biased region" description="Low complexity" evidence="1">
    <location>
        <begin position="99"/>
        <end position="108"/>
    </location>
</feature>
<proteinExistence type="predicted"/>
<feature type="compositionally biased region" description="Pro residues" evidence="1">
    <location>
        <begin position="278"/>
        <end position="287"/>
    </location>
</feature>
<feature type="compositionally biased region" description="Polar residues" evidence="1">
    <location>
        <begin position="335"/>
        <end position="352"/>
    </location>
</feature>
<feature type="compositionally biased region" description="Polar residues" evidence="1">
    <location>
        <begin position="16"/>
        <end position="39"/>
    </location>
</feature>
<dbReference type="Proteomes" id="UP000272942">
    <property type="component" value="Unassembled WGS sequence"/>
</dbReference>
<dbReference type="EMBL" id="UZAN01063119">
    <property type="protein sequence ID" value="VDP93412.1"/>
    <property type="molecule type" value="Genomic_DNA"/>
</dbReference>
<evidence type="ECO:0000313" key="2">
    <source>
        <dbReference type="EMBL" id="VDP93412.1"/>
    </source>
</evidence>
<feature type="compositionally biased region" description="Polar residues" evidence="1">
    <location>
        <begin position="66"/>
        <end position="75"/>
    </location>
</feature>
<dbReference type="AlphaFoldDB" id="A0A183BAA5"/>
<feature type="compositionally biased region" description="Polar residues" evidence="1">
    <location>
        <begin position="517"/>
        <end position="526"/>
    </location>
</feature>
<feature type="region of interest" description="Disordered" evidence="1">
    <location>
        <begin position="1"/>
        <end position="109"/>
    </location>
</feature>
<accession>A0A183BAA5</accession>
<evidence type="ECO:0000313" key="4">
    <source>
        <dbReference type="WBParaSite" id="ECPE_0001618301-mRNA-1"/>
    </source>
</evidence>
<feature type="compositionally biased region" description="Basic and acidic residues" evidence="1">
    <location>
        <begin position="353"/>
        <end position="370"/>
    </location>
</feature>
<protein>
    <submittedName>
        <fullName evidence="4">PAM2 domain-containing protein</fullName>
    </submittedName>
</protein>
<sequence>MAELFQVSLSERRQLSSDMQRNRAPSTDATGSSIKPINQTVPTATTSVTATDSVNSADGHDRSKQVSENLPTGFSLSDIPLPEESSSEPRTHVSTSCSENVEVPPNGENGEEEFEVLDEYEETGDAKNTFTSTITAPLTYPTPVTTTAGTADYVPMPVVAYSMMQPQFIPAPSFSAVPAVVPDTVSASPSTSISGFVNSTTAIPPYPTPYAIPYGYGCLPSSSFTQVIQAPPPPAPYTPLTGAVTCTASISSSYTLPVEATPPQSTSKAYVPHALHPPTDPPPPYRPYIPTRCETEQQSTVEPSSVLSPRTSRDIRSDSSSSRHSGSSSRRAPIQSPSSPVRRSITSSTASRPESERHSRGSRRNPDKQFRSPPHRARSPHALPHPLEHYQRCLVTALSSDEDRPGESSEPVWSDDIVLKQASHVARVNTDDLLHRPDSEDLDARIARLIGTAARTNPLPKQPNSTAVLSEIRKPSNPLGSPPPPPPPPPTSQRILFTHRPPPNSSLRSSYPIPQRHPNNSVYSSGSKERMHTSSARRSIPPHTPDSPPVRRTSDVDHRLNLLGAVRTDRNEAHLSSNFRKPHVSRPSDDANVLGSSIPPIRNTTTDYVDRPTEPARTPSGSKGLNVSGFDTNVPSHQDASSSTRSSRSNRDEDREIYSMLGV</sequence>
<feature type="compositionally biased region" description="Low complexity" evidence="1">
    <location>
        <begin position="318"/>
        <end position="331"/>
    </location>
</feature>
<evidence type="ECO:0000313" key="3">
    <source>
        <dbReference type="Proteomes" id="UP000272942"/>
    </source>
</evidence>
<feature type="compositionally biased region" description="Polar residues" evidence="1">
    <location>
        <begin position="296"/>
        <end position="307"/>
    </location>
</feature>
<dbReference type="WBParaSite" id="ECPE_0001618301-mRNA-1">
    <property type="protein sequence ID" value="ECPE_0001618301-mRNA-1"/>
    <property type="gene ID" value="ECPE_0001618301"/>
</dbReference>
<keyword evidence="3" id="KW-1185">Reference proteome</keyword>
<feature type="region of interest" description="Disordered" evidence="1">
    <location>
        <begin position="454"/>
        <end position="663"/>
    </location>
</feature>
<reference evidence="4" key="1">
    <citation type="submission" date="2016-06" db="UniProtKB">
        <authorList>
            <consortium name="WormBaseParasite"/>
        </authorList>
    </citation>
    <scope>IDENTIFICATION</scope>
</reference>
<feature type="compositionally biased region" description="Polar residues" evidence="1">
    <location>
        <begin position="619"/>
        <end position="640"/>
    </location>
</feature>
<feature type="compositionally biased region" description="Pro residues" evidence="1">
    <location>
        <begin position="480"/>
        <end position="491"/>
    </location>
</feature>